<evidence type="ECO:0000313" key="5">
    <source>
        <dbReference type="EMBL" id="POB48065.1"/>
    </source>
</evidence>
<evidence type="ECO:0000313" key="7">
    <source>
        <dbReference type="Proteomes" id="UP000237466"/>
    </source>
</evidence>
<name>A0A2S3SA33_VIBVL</name>
<dbReference type="EMBL" id="LOSH02000001">
    <property type="protein sequence ID" value="PNM78014.1"/>
    <property type="molecule type" value="Genomic_DNA"/>
</dbReference>
<evidence type="ECO:0000313" key="2">
    <source>
        <dbReference type="EMBL" id="HAS8540653.1"/>
    </source>
</evidence>
<dbReference type="Proteomes" id="UP000237466">
    <property type="component" value="Unassembled WGS sequence"/>
</dbReference>
<reference evidence="2" key="4">
    <citation type="submission" date="2019-01" db="EMBL/GenBank/DDBJ databases">
        <authorList>
            <consortium name="NCBI Pathogen Detection Project"/>
        </authorList>
    </citation>
    <scope>NUCLEOTIDE SEQUENCE</scope>
    <source>
        <strain evidence="2">BCW_3452</strain>
    </source>
</reference>
<dbReference type="EMBL" id="PDGH01000093">
    <property type="protein sequence ID" value="POB48065.1"/>
    <property type="molecule type" value="Genomic_DNA"/>
</dbReference>
<protein>
    <submittedName>
        <fullName evidence="5">DUF2909 domain-containing protein</fullName>
    </submittedName>
</protein>
<keyword evidence="1" id="KW-1133">Transmembrane helix</keyword>
<keyword evidence="1" id="KW-0472">Membrane</keyword>
<dbReference type="AlphaFoldDB" id="A0A2S3SA33"/>
<accession>A0A2S3SA33</accession>
<gene>
    <name evidence="4" type="ORF">AL548_005435</name>
    <name evidence="5" type="ORF">CRN52_11415</name>
    <name evidence="2" type="ORF">I7730_12730</name>
    <name evidence="3" type="ORF">I7730_26810</name>
</gene>
<reference evidence="2" key="3">
    <citation type="journal article" date="2018" name="Genome Biol.">
        <title>SKESA: strategic k-mer extension for scrupulous assemblies.</title>
        <authorList>
            <person name="Souvorov A."/>
            <person name="Agarwala R."/>
            <person name="Lipman D.J."/>
        </authorList>
    </citation>
    <scope>NUCLEOTIDE SEQUENCE</scope>
    <source>
        <strain evidence="2">BCW_3452</strain>
    </source>
</reference>
<organism evidence="5 7">
    <name type="scientific">Vibrio vulnificus</name>
    <dbReference type="NCBI Taxonomy" id="672"/>
    <lineage>
        <taxon>Bacteria</taxon>
        <taxon>Pseudomonadati</taxon>
        <taxon>Pseudomonadota</taxon>
        <taxon>Gammaproteobacteria</taxon>
        <taxon>Vibrionales</taxon>
        <taxon>Vibrionaceae</taxon>
        <taxon>Vibrio</taxon>
    </lineage>
</organism>
<dbReference type="Proteomes" id="UP000054370">
    <property type="component" value="Unassembled WGS sequence"/>
</dbReference>
<keyword evidence="6" id="KW-1185">Reference proteome</keyword>
<dbReference type="EMBL" id="DACRBY010000014">
    <property type="protein sequence ID" value="HAS8540653.1"/>
    <property type="molecule type" value="Genomic_DNA"/>
</dbReference>
<evidence type="ECO:0000313" key="4">
    <source>
        <dbReference type="EMBL" id="PNM78014.1"/>
    </source>
</evidence>
<keyword evidence="1" id="KW-0812">Transmembrane</keyword>
<evidence type="ECO:0000313" key="6">
    <source>
        <dbReference type="Proteomes" id="UP000054370"/>
    </source>
</evidence>
<reference evidence="4 6" key="1">
    <citation type="submission" date="2017-12" db="EMBL/GenBank/DDBJ databases">
        <title>FDA dAtabase for Regulatory Grade micrObial Sequences (FDA-ARGOS): Supporting development and validation of Infectious Disease Dx tests.</title>
        <authorList>
            <person name="Hoffmann M."/>
            <person name="Allard M."/>
            <person name="Evans P."/>
            <person name="Brown E."/>
            <person name="Tallon L.J."/>
            <person name="Sadzewicz L."/>
            <person name="Sengamalay N."/>
            <person name="Ott S."/>
            <person name="Godinez A."/>
            <person name="Nagaraj S."/>
            <person name="Vavikolanu K."/>
            <person name="Aluvathingal J."/>
            <person name="Nadendla S."/>
            <person name="Hobson J."/>
            <person name="Sichtig H."/>
        </authorList>
    </citation>
    <scope>NUCLEOTIDE SEQUENCE [LARGE SCALE GENOMIC DNA]</scope>
    <source>
        <strain evidence="6">ATCC 29307</strain>
        <strain evidence="4">FDAARGOS_118</strain>
    </source>
</reference>
<dbReference type="Proteomes" id="UP000863257">
    <property type="component" value="Unassembled WGS sequence"/>
</dbReference>
<sequence>MVRADSSPNGKSMSHYLGRRVMLSALVVLFLLIALTTGWVEPNPRPY</sequence>
<dbReference type="InterPro" id="IPR021313">
    <property type="entry name" value="DUF2909"/>
</dbReference>
<feature type="transmembrane region" description="Helical" evidence="1">
    <location>
        <begin position="21"/>
        <end position="40"/>
    </location>
</feature>
<dbReference type="EMBL" id="DACRBY010000198">
    <property type="protein sequence ID" value="HAS8543333.1"/>
    <property type="molecule type" value="Genomic_DNA"/>
</dbReference>
<reference evidence="5 7" key="2">
    <citation type="journal article" date="2018" name="Front. Microbiol.">
        <title>Phylogeny of Vibrio vulnificus from the Analysis of the Core-Genome: Implications for Intra-Species Taxonomy.</title>
        <authorList>
            <person name="Roig F.J."/>
            <person name="Gonzalez-Candelas F."/>
            <person name="Sanjuan E."/>
            <person name="Fouz B."/>
            <person name="Feil E.J."/>
            <person name="Llorens C."/>
            <person name="Baker-Austin C."/>
            <person name="Oliver J.D."/>
            <person name="Danin-Poleg Y."/>
            <person name="Gibas C.J."/>
            <person name="Kashi Y."/>
            <person name="Gulig P.A."/>
            <person name="Morrison S.S."/>
            <person name="Amaro C."/>
        </authorList>
    </citation>
    <scope>NUCLEOTIDE SEQUENCE [LARGE SCALE GENOMIC DNA]</scope>
    <source>
        <strain evidence="5 7">CECT4608</strain>
    </source>
</reference>
<proteinExistence type="predicted"/>
<evidence type="ECO:0000313" key="3">
    <source>
        <dbReference type="EMBL" id="HAS8543333.1"/>
    </source>
</evidence>
<evidence type="ECO:0000256" key="1">
    <source>
        <dbReference type="SAM" id="Phobius"/>
    </source>
</evidence>
<comment type="caution">
    <text evidence="5">The sequence shown here is derived from an EMBL/GenBank/DDBJ whole genome shotgun (WGS) entry which is preliminary data.</text>
</comment>
<dbReference type="Pfam" id="PF11137">
    <property type="entry name" value="DUF2909"/>
    <property type="match status" value="1"/>
</dbReference>